<comment type="similarity">
    <text evidence="7">Belongs to the binding-protein-dependent transport system permease family.</text>
</comment>
<keyword evidence="5 7" id="KW-1133">Transmembrane helix</keyword>
<protein>
    <submittedName>
        <fullName evidence="9">ABC transporter permease</fullName>
    </submittedName>
</protein>
<evidence type="ECO:0000256" key="7">
    <source>
        <dbReference type="RuleBase" id="RU363032"/>
    </source>
</evidence>
<evidence type="ECO:0000313" key="9">
    <source>
        <dbReference type="EMBL" id="MFC6999466.1"/>
    </source>
</evidence>
<comment type="caution">
    <text evidence="9">The sequence shown here is derived from an EMBL/GenBank/DDBJ whole genome shotgun (WGS) entry which is preliminary data.</text>
</comment>
<dbReference type="PANTHER" id="PTHR43386:SF1">
    <property type="entry name" value="D,D-DIPEPTIDE TRANSPORT SYSTEM PERMEASE PROTEIN DDPC-RELATED"/>
    <property type="match status" value="1"/>
</dbReference>
<keyword evidence="10" id="KW-1185">Reference proteome</keyword>
<keyword evidence="3" id="KW-1003">Cell membrane</keyword>
<dbReference type="RefSeq" id="WP_066615956.1">
    <property type="nucleotide sequence ID" value="NZ_JBHSYQ010000015.1"/>
</dbReference>
<comment type="subcellular location">
    <subcellularLocation>
        <location evidence="1 7">Cell membrane</location>
        <topology evidence="1 7">Multi-pass membrane protein</topology>
    </subcellularLocation>
</comment>
<gene>
    <name evidence="9" type="ORF">ACFQHR_17660</name>
</gene>
<keyword evidence="4 7" id="KW-0812">Transmembrane</keyword>
<dbReference type="PANTHER" id="PTHR43386">
    <property type="entry name" value="OLIGOPEPTIDE TRANSPORT SYSTEM PERMEASE PROTEIN APPC"/>
    <property type="match status" value="1"/>
</dbReference>
<feature type="transmembrane region" description="Helical" evidence="7">
    <location>
        <begin position="152"/>
        <end position="173"/>
    </location>
</feature>
<keyword evidence="2 7" id="KW-0813">Transport</keyword>
<dbReference type="EMBL" id="JBHSYQ010000015">
    <property type="protein sequence ID" value="MFC6999466.1"/>
    <property type="molecule type" value="Genomic_DNA"/>
</dbReference>
<evidence type="ECO:0000256" key="2">
    <source>
        <dbReference type="ARBA" id="ARBA00022448"/>
    </source>
</evidence>
<feature type="transmembrane region" description="Helical" evidence="7">
    <location>
        <begin position="21"/>
        <end position="40"/>
    </location>
</feature>
<sequence>MKVMSYKKSAKRRRRLGIIDSLAVAWLLLFTSVALFYPLLPQADLHLVLNPSDAYMPPFQAQNHFLGTDHLGRDLFYYLLHSCHTAWFLTFPPLFFATSIGCILGAMAAYWGDNGLKVKVYSFLSLVIVLALAVLFAPYIKWVVIPNSQLPSLVSITVLSILVAFYFTLTWTLKRFFGRFRKRTVSVPIDFFVKKSIELWSTLPKLLLLLLLSTLAPNSIAIMMVWISLSYWVLPCRITRSKVLTTKGFLYVDSAHVLGVPTKKVIWSYIFPSIKGPVLINFCFSASGLLGIGSTLAFLGVGLPAETPSWGKLLATSRFSFDAWWLFLFPAVFLVFSILSMQAIGNKITSNKRI</sequence>
<feature type="transmembrane region" description="Helical" evidence="7">
    <location>
        <begin position="323"/>
        <end position="344"/>
    </location>
</feature>
<dbReference type="InterPro" id="IPR050366">
    <property type="entry name" value="BP-dependent_transpt_permease"/>
</dbReference>
<dbReference type="InterPro" id="IPR000515">
    <property type="entry name" value="MetI-like"/>
</dbReference>
<evidence type="ECO:0000313" key="10">
    <source>
        <dbReference type="Proteomes" id="UP001596405"/>
    </source>
</evidence>
<dbReference type="CDD" id="cd06261">
    <property type="entry name" value="TM_PBP2"/>
    <property type="match status" value="1"/>
</dbReference>
<feature type="transmembrane region" description="Helical" evidence="7">
    <location>
        <begin position="86"/>
        <end position="108"/>
    </location>
</feature>
<organism evidence="9 10">
    <name type="scientific">Rufibacter roseus</name>
    <dbReference type="NCBI Taxonomy" id="1567108"/>
    <lineage>
        <taxon>Bacteria</taxon>
        <taxon>Pseudomonadati</taxon>
        <taxon>Bacteroidota</taxon>
        <taxon>Cytophagia</taxon>
        <taxon>Cytophagales</taxon>
        <taxon>Hymenobacteraceae</taxon>
        <taxon>Rufibacter</taxon>
    </lineage>
</organism>
<dbReference type="SUPFAM" id="SSF161098">
    <property type="entry name" value="MetI-like"/>
    <property type="match status" value="1"/>
</dbReference>
<proteinExistence type="inferred from homology"/>
<reference evidence="10" key="1">
    <citation type="journal article" date="2019" name="Int. J. Syst. Evol. Microbiol.">
        <title>The Global Catalogue of Microorganisms (GCM) 10K type strain sequencing project: providing services to taxonomists for standard genome sequencing and annotation.</title>
        <authorList>
            <consortium name="The Broad Institute Genomics Platform"/>
            <consortium name="The Broad Institute Genome Sequencing Center for Infectious Disease"/>
            <person name="Wu L."/>
            <person name="Ma J."/>
        </authorList>
    </citation>
    <scope>NUCLEOTIDE SEQUENCE [LARGE SCALE GENOMIC DNA]</scope>
    <source>
        <strain evidence="10">CGMCC 4.7393</strain>
    </source>
</reference>
<feature type="transmembrane region" description="Helical" evidence="7">
    <location>
        <begin position="249"/>
        <end position="266"/>
    </location>
</feature>
<feature type="transmembrane region" description="Helical" evidence="7">
    <location>
        <begin position="278"/>
        <end position="303"/>
    </location>
</feature>
<dbReference type="Pfam" id="PF00528">
    <property type="entry name" value="BPD_transp_1"/>
    <property type="match status" value="1"/>
</dbReference>
<feature type="domain" description="ABC transmembrane type-1" evidence="8">
    <location>
        <begin position="150"/>
        <end position="345"/>
    </location>
</feature>
<dbReference type="Gene3D" id="1.10.3720.10">
    <property type="entry name" value="MetI-like"/>
    <property type="match status" value="1"/>
</dbReference>
<feature type="transmembrane region" description="Helical" evidence="7">
    <location>
        <begin position="206"/>
        <end position="229"/>
    </location>
</feature>
<keyword evidence="6 7" id="KW-0472">Membrane</keyword>
<evidence type="ECO:0000259" key="8">
    <source>
        <dbReference type="PROSITE" id="PS50928"/>
    </source>
</evidence>
<evidence type="ECO:0000256" key="1">
    <source>
        <dbReference type="ARBA" id="ARBA00004651"/>
    </source>
</evidence>
<dbReference type="PROSITE" id="PS50928">
    <property type="entry name" value="ABC_TM1"/>
    <property type="match status" value="1"/>
</dbReference>
<accession>A0ABW2DSI0</accession>
<dbReference type="InterPro" id="IPR035906">
    <property type="entry name" value="MetI-like_sf"/>
</dbReference>
<dbReference type="Proteomes" id="UP001596405">
    <property type="component" value="Unassembled WGS sequence"/>
</dbReference>
<evidence type="ECO:0000256" key="5">
    <source>
        <dbReference type="ARBA" id="ARBA00022989"/>
    </source>
</evidence>
<evidence type="ECO:0000256" key="3">
    <source>
        <dbReference type="ARBA" id="ARBA00022475"/>
    </source>
</evidence>
<evidence type="ECO:0000256" key="6">
    <source>
        <dbReference type="ARBA" id="ARBA00023136"/>
    </source>
</evidence>
<feature type="transmembrane region" description="Helical" evidence="7">
    <location>
        <begin position="120"/>
        <end position="140"/>
    </location>
</feature>
<evidence type="ECO:0000256" key="4">
    <source>
        <dbReference type="ARBA" id="ARBA00022692"/>
    </source>
</evidence>
<name>A0ABW2DSI0_9BACT</name>